<evidence type="ECO:0000256" key="4">
    <source>
        <dbReference type="ARBA" id="ARBA00023136"/>
    </source>
</evidence>
<keyword evidence="3 5" id="KW-1133">Transmembrane helix</keyword>
<feature type="transmembrane region" description="Helical" evidence="5">
    <location>
        <begin position="20"/>
        <end position="41"/>
    </location>
</feature>
<evidence type="ECO:0000256" key="3">
    <source>
        <dbReference type="ARBA" id="ARBA00022989"/>
    </source>
</evidence>
<organism evidence="7 8">
    <name type="scientific">Ignavigranum ruoffiae</name>
    <dbReference type="NCBI Taxonomy" id="89093"/>
    <lineage>
        <taxon>Bacteria</taxon>
        <taxon>Bacillati</taxon>
        <taxon>Bacillota</taxon>
        <taxon>Bacilli</taxon>
        <taxon>Lactobacillales</taxon>
        <taxon>Aerococcaceae</taxon>
        <taxon>Ignavigranum</taxon>
    </lineage>
</organism>
<dbReference type="GO" id="GO:0016020">
    <property type="term" value="C:membrane"/>
    <property type="evidence" value="ECO:0007669"/>
    <property type="project" value="UniProtKB-SubCell"/>
</dbReference>
<proteinExistence type="predicted"/>
<dbReference type="RefSeq" id="WP_159428877.1">
    <property type="nucleotide sequence ID" value="NZ_FOEN01000007.1"/>
</dbReference>
<evidence type="ECO:0000313" key="7">
    <source>
        <dbReference type="EMBL" id="SEQ26492.1"/>
    </source>
</evidence>
<protein>
    <submittedName>
        <fullName evidence="7">ABC-2 family transporter protein</fullName>
    </submittedName>
</protein>
<evidence type="ECO:0000256" key="2">
    <source>
        <dbReference type="ARBA" id="ARBA00022692"/>
    </source>
</evidence>
<feature type="transmembrane region" description="Helical" evidence="5">
    <location>
        <begin position="315"/>
        <end position="334"/>
    </location>
</feature>
<evidence type="ECO:0000256" key="5">
    <source>
        <dbReference type="SAM" id="Phobius"/>
    </source>
</evidence>
<dbReference type="InterPro" id="IPR013525">
    <property type="entry name" value="ABC2_TM"/>
</dbReference>
<reference evidence="7 8" key="1">
    <citation type="submission" date="2016-10" db="EMBL/GenBank/DDBJ databases">
        <authorList>
            <person name="de Groot N.N."/>
        </authorList>
    </citation>
    <scope>NUCLEOTIDE SEQUENCE [LARGE SCALE GENOMIC DNA]</scope>
    <source>
        <strain evidence="7 8">DSM 15695</strain>
    </source>
</reference>
<evidence type="ECO:0000313" key="8">
    <source>
        <dbReference type="Proteomes" id="UP000198833"/>
    </source>
</evidence>
<keyword evidence="8" id="KW-1185">Reference proteome</keyword>
<dbReference type="AlphaFoldDB" id="A0A1H9ELM4"/>
<dbReference type="STRING" id="89093.SAMN04488558_10772"/>
<sequence length="403" mass="44829">MLEHLHYEFKKFYRNRDGALFGILFPIGFALIYVFAFSNLLSDEATFDPLPVATIFENQPEQISQVLDNIGRPGEIVDDQVQALEPTKEDAMDLIIYVPLSEAEADRYLEQQIFSHKLILRQDQEQIKADLEILPAATKSLSTSVLYQALESVLSIQQVIQRQIKTHLDQPLSLLEMQKNLSSGIQPQTIIQAQGNKGSSGFTVFFYACLGYICIYFMTSGSQIIINNRADRVVQAGRLEIAPLPHRLQILRSFIPVAVSSLCLTYLAYAIFVIAKIPLGPYHLEILLLLTLGVLTGLLLGMVLALILPVSPEQISAIMSVIGLILGAFAGLMAPPLTAWLQKNLSWVNVINPVALVSKGIYYLNNYPSQQQYQQNLLILASYVVGLSLIIFLGTGGKRYETL</sequence>
<accession>A0A1H9ELM4</accession>
<dbReference type="InterPro" id="IPR052902">
    <property type="entry name" value="ABC-2_transporter"/>
</dbReference>
<dbReference type="PANTHER" id="PTHR43027">
    <property type="entry name" value="DOXORUBICIN RESISTANCE ABC TRANSPORTER PERMEASE PROTEIN DRRC-RELATED"/>
    <property type="match status" value="1"/>
</dbReference>
<dbReference type="PANTHER" id="PTHR43027:SF1">
    <property type="entry name" value="DOXORUBICIN RESISTANCE ABC TRANSPORTER PERMEASE PROTEIN DRRC-RELATED"/>
    <property type="match status" value="1"/>
</dbReference>
<evidence type="ECO:0000256" key="1">
    <source>
        <dbReference type="ARBA" id="ARBA00004141"/>
    </source>
</evidence>
<keyword evidence="2 5" id="KW-0812">Transmembrane</keyword>
<comment type="subcellular location">
    <subcellularLocation>
        <location evidence="1">Membrane</location>
        <topology evidence="1">Multi-pass membrane protein</topology>
    </subcellularLocation>
</comment>
<feature type="transmembrane region" description="Helical" evidence="5">
    <location>
        <begin position="346"/>
        <end position="365"/>
    </location>
</feature>
<feature type="transmembrane region" description="Helical" evidence="5">
    <location>
        <begin position="286"/>
        <end position="308"/>
    </location>
</feature>
<feature type="transmembrane region" description="Helical" evidence="5">
    <location>
        <begin position="204"/>
        <end position="226"/>
    </location>
</feature>
<feature type="transmembrane region" description="Helical" evidence="5">
    <location>
        <begin position="254"/>
        <end position="274"/>
    </location>
</feature>
<dbReference type="Pfam" id="PF12698">
    <property type="entry name" value="ABC2_membrane_3"/>
    <property type="match status" value="1"/>
</dbReference>
<evidence type="ECO:0000259" key="6">
    <source>
        <dbReference type="Pfam" id="PF12698"/>
    </source>
</evidence>
<dbReference type="Proteomes" id="UP000198833">
    <property type="component" value="Unassembled WGS sequence"/>
</dbReference>
<feature type="transmembrane region" description="Helical" evidence="5">
    <location>
        <begin position="377"/>
        <end position="397"/>
    </location>
</feature>
<name>A0A1H9ELM4_9LACT</name>
<dbReference type="GO" id="GO:0140359">
    <property type="term" value="F:ABC-type transporter activity"/>
    <property type="evidence" value="ECO:0007669"/>
    <property type="project" value="InterPro"/>
</dbReference>
<keyword evidence="4 5" id="KW-0472">Membrane</keyword>
<gene>
    <name evidence="7" type="ORF">SAMN04488558_10772</name>
</gene>
<dbReference type="OrthoDB" id="9771731at2"/>
<feature type="domain" description="ABC-2 type transporter transmembrane" evidence="6">
    <location>
        <begin position="21"/>
        <end position="392"/>
    </location>
</feature>
<dbReference type="EMBL" id="FOEN01000007">
    <property type="protein sequence ID" value="SEQ26492.1"/>
    <property type="molecule type" value="Genomic_DNA"/>
</dbReference>